<keyword evidence="9" id="KW-0325">Glycoprotein</keyword>
<evidence type="ECO:0000313" key="10">
    <source>
        <dbReference type="Proteomes" id="UP000189703"/>
    </source>
</evidence>
<keyword evidence="5" id="KW-0732">Signal</keyword>
<sequence>MARNFVCVLLCFVAQLQFSLAGQVDSLESVPDLEKSMYFNVDGYPCVRLLNLSGEIGCANPGREKVVAPIIRFNNVNELVHSSAVLVSLDDMQNFFTRVSNDQNFAKRVGGVLIESGTGMQNKPKGFSPVDKFPQAEFSPYQSLNYEWNPAGFGILRNSYNFPVFLLSPESTLLLQEIVNKKEKNNKAHTTDVAEFDLVMQTTKAGTHDSESCLKEQSCLPLGGYSVWSSLPPINISSSEQPKPILLAVASMDSASFFRDKSLGADSPLSGMISLVAAVDALSHIDGIDKIKKQLVFLVFTGEAWGYLGSRRFLAELDMQTDAVNGLNSTLIEMVLEIGSVGKGFSQGVKSFFTHATGSSPAVNEALSAFRHAGDSLGSESIKITTANSSNPGIPPSSLMAFLRKNASTSGVVLEDFDTAFVNKFYHSHLDDISNVNSSAIISVASLVARTLYILSSDKEPSISDLSSINANSSLVEELLGCLLTCEPGLSCGLVKDYISPISTCPNHYVGVLVGEPSSTPYLEYVGDVSRFLWNFLAERTSTPRENTGFSCSRDCSKTGEVCIKAERDGKGSCVISTTRYIPAYSTRLKFESGLWNVLPPNSSDVMGIVDPVWTESFWNVIGLRVYKVQTAAYDRWVLFGGMAVTILAYLAILVTQAIITKVQKRD</sequence>
<dbReference type="RefSeq" id="XP_010277893.1">
    <property type="nucleotide sequence ID" value="XM_010279591.2"/>
</dbReference>
<proteinExistence type="inferred from homology"/>
<evidence type="ECO:0000256" key="9">
    <source>
        <dbReference type="ARBA" id="ARBA00023180"/>
    </source>
</evidence>
<evidence type="ECO:0000256" key="7">
    <source>
        <dbReference type="ARBA" id="ARBA00022989"/>
    </source>
</evidence>
<dbReference type="GeneID" id="104612215"/>
<dbReference type="Proteomes" id="UP000189703">
    <property type="component" value="Unplaced"/>
</dbReference>
<dbReference type="Pfam" id="PF05450">
    <property type="entry name" value="Nicastrin"/>
    <property type="match status" value="1"/>
</dbReference>
<dbReference type="CDD" id="cd03881">
    <property type="entry name" value="M28_Nicastrin"/>
    <property type="match status" value="1"/>
</dbReference>
<organism evidence="10 11">
    <name type="scientific">Nelumbo nucifera</name>
    <name type="common">Sacred lotus</name>
    <dbReference type="NCBI Taxonomy" id="4432"/>
    <lineage>
        <taxon>Eukaryota</taxon>
        <taxon>Viridiplantae</taxon>
        <taxon>Streptophyta</taxon>
        <taxon>Embryophyta</taxon>
        <taxon>Tracheophyta</taxon>
        <taxon>Spermatophyta</taxon>
        <taxon>Magnoliopsida</taxon>
        <taxon>Proteales</taxon>
        <taxon>Nelumbonaceae</taxon>
        <taxon>Nelumbo</taxon>
    </lineage>
</organism>
<dbReference type="SUPFAM" id="SSF53187">
    <property type="entry name" value="Zn-dependent exopeptidases"/>
    <property type="match status" value="1"/>
</dbReference>
<keyword evidence="4" id="KW-0812">Transmembrane</keyword>
<dbReference type="FunFam" id="3.40.630.10:FF:000075">
    <property type="entry name" value="Nicastrin"/>
    <property type="match status" value="1"/>
</dbReference>
<keyword evidence="6" id="KW-0914">Notch signaling pathway</keyword>
<evidence type="ECO:0000256" key="8">
    <source>
        <dbReference type="ARBA" id="ARBA00023136"/>
    </source>
</evidence>
<dbReference type="FunCoup" id="A0A1U8B9M7">
    <property type="interactions" value="3842"/>
</dbReference>
<evidence type="ECO:0000313" key="11">
    <source>
        <dbReference type="RefSeq" id="XP_010277893.1"/>
    </source>
</evidence>
<dbReference type="GO" id="GO:0016485">
    <property type="term" value="P:protein processing"/>
    <property type="evidence" value="ECO:0000318"/>
    <property type="project" value="GO_Central"/>
</dbReference>
<evidence type="ECO:0000256" key="5">
    <source>
        <dbReference type="ARBA" id="ARBA00022729"/>
    </source>
</evidence>
<dbReference type="PANTHER" id="PTHR21092:SF0">
    <property type="entry name" value="NICASTRIN"/>
    <property type="match status" value="1"/>
</dbReference>
<dbReference type="Gene3D" id="3.40.630.10">
    <property type="entry name" value="Zn peptidases"/>
    <property type="match status" value="1"/>
</dbReference>
<accession>A0A1U8B9M7</accession>
<dbReference type="OMA" id="ECVYPGV"/>
<gene>
    <name evidence="11" type="primary">LOC104612215</name>
</gene>
<dbReference type="GO" id="GO:0007219">
    <property type="term" value="P:Notch signaling pathway"/>
    <property type="evidence" value="ECO:0007669"/>
    <property type="project" value="UniProtKB-KW"/>
</dbReference>
<reference evidence="11" key="1">
    <citation type="submission" date="2025-08" db="UniProtKB">
        <authorList>
            <consortium name="RefSeq"/>
        </authorList>
    </citation>
    <scope>IDENTIFICATION</scope>
</reference>
<name>A0A1U8B9M7_NELNU</name>
<dbReference type="eggNOG" id="KOG2657">
    <property type="taxonomic scope" value="Eukaryota"/>
</dbReference>
<dbReference type="Pfam" id="PF18266">
    <property type="entry name" value="Ncstrn_small"/>
    <property type="match status" value="1"/>
</dbReference>
<dbReference type="KEGG" id="nnu:104612215"/>
<evidence type="ECO:0000256" key="1">
    <source>
        <dbReference type="ARBA" id="ARBA00004479"/>
    </source>
</evidence>
<evidence type="ECO:0000256" key="4">
    <source>
        <dbReference type="ARBA" id="ARBA00022692"/>
    </source>
</evidence>
<dbReference type="InterPro" id="IPR008710">
    <property type="entry name" value="Nicastrin"/>
</dbReference>
<evidence type="ECO:0000256" key="2">
    <source>
        <dbReference type="ARBA" id="ARBA00007717"/>
    </source>
</evidence>
<keyword evidence="7" id="KW-1133">Transmembrane helix</keyword>
<dbReference type="AlphaFoldDB" id="A0A1U8B9M7"/>
<comment type="subcellular location">
    <subcellularLocation>
        <location evidence="1">Membrane</location>
        <topology evidence="1">Single-pass type I membrane protein</topology>
    </subcellularLocation>
</comment>
<evidence type="ECO:0000256" key="3">
    <source>
        <dbReference type="ARBA" id="ARBA00015303"/>
    </source>
</evidence>
<dbReference type="GO" id="GO:0005886">
    <property type="term" value="C:plasma membrane"/>
    <property type="evidence" value="ECO:0000318"/>
    <property type="project" value="GO_Central"/>
</dbReference>
<evidence type="ECO:0000256" key="6">
    <source>
        <dbReference type="ARBA" id="ARBA00022976"/>
    </source>
</evidence>
<comment type="similarity">
    <text evidence="2">Belongs to the nicastrin family.</text>
</comment>
<dbReference type="OrthoDB" id="10265862at2759"/>
<protein>
    <recommendedName>
        <fullName evidence="3">Nicastrin</fullName>
    </recommendedName>
</protein>
<dbReference type="STRING" id="4432.A0A1U8B9M7"/>
<dbReference type="InterPro" id="IPR041084">
    <property type="entry name" value="Ncstrn_small"/>
</dbReference>
<dbReference type="PANTHER" id="PTHR21092">
    <property type="entry name" value="NICASTRIN"/>
    <property type="match status" value="1"/>
</dbReference>
<keyword evidence="10" id="KW-1185">Reference proteome</keyword>
<keyword evidence="8" id="KW-0472">Membrane</keyword>